<evidence type="ECO:0000313" key="10">
    <source>
        <dbReference type="Proteomes" id="UP001597205"/>
    </source>
</evidence>
<evidence type="ECO:0000256" key="5">
    <source>
        <dbReference type="ARBA" id="ARBA00023136"/>
    </source>
</evidence>
<dbReference type="InterPro" id="IPR025405">
    <property type="entry name" value="DUF4131"/>
</dbReference>
<gene>
    <name evidence="9" type="ORF">ACFQ2C_09410</name>
</gene>
<feature type="transmembrane region" description="Helical" evidence="6">
    <location>
        <begin position="12"/>
        <end position="30"/>
    </location>
</feature>
<reference evidence="10" key="1">
    <citation type="journal article" date="2019" name="Int. J. Syst. Evol. Microbiol.">
        <title>The Global Catalogue of Microorganisms (GCM) 10K type strain sequencing project: providing services to taxonomists for standard genome sequencing and annotation.</title>
        <authorList>
            <consortium name="The Broad Institute Genomics Platform"/>
            <consortium name="The Broad Institute Genome Sequencing Center for Infectious Disease"/>
            <person name="Wu L."/>
            <person name="Ma J."/>
        </authorList>
    </citation>
    <scope>NUCLEOTIDE SEQUENCE [LARGE SCALE GENOMIC DNA]</scope>
    <source>
        <strain evidence="10">CCUG 52468</strain>
    </source>
</reference>
<dbReference type="RefSeq" id="WP_380896061.1">
    <property type="nucleotide sequence ID" value="NZ_JBHTKY010000011.1"/>
</dbReference>
<feature type="transmembrane region" description="Helical" evidence="6">
    <location>
        <begin position="426"/>
        <end position="446"/>
    </location>
</feature>
<keyword evidence="3 6" id="KW-0812">Transmembrane</keyword>
<name>A0ABW3RKR4_9SPHI</name>
<comment type="subcellular location">
    <subcellularLocation>
        <location evidence="1">Cell membrane</location>
        <topology evidence="1">Multi-pass membrane protein</topology>
    </subcellularLocation>
</comment>
<feature type="transmembrane region" description="Helical" evidence="6">
    <location>
        <begin position="334"/>
        <end position="351"/>
    </location>
</feature>
<feature type="transmembrane region" description="Helical" evidence="6">
    <location>
        <begin position="482"/>
        <end position="502"/>
    </location>
</feature>
<dbReference type="Pfam" id="PF03772">
    <property type="entry name" value="Competence"/>
    <property type="match status" value="1"/>
</dbReference>
<feature type="transmembrane region" description="Helical" evidence="6">
    <location>
        <begin position="36"/>
        <end position="58"/>
    </location>
</feature>
<dbReference type="EMBL" id="JBHTKY010000011">
    <property type="protein sequence ID" value="MFD1165818.1"/>
    <property type="molecule type" value="Genomic_DNA"/>
</dbReference>
<keyword evidence="5 6" id="KW-0472">Membrane</keyword>
<feature type="transmembrane region" description="Helical" evidence="6">
    <location>
        <begin position="509"/>
        <end position="526"/>
    </location>
</feature>
<dbReference type="PANTHER" id="PTHR30619:SF1">
    <property type="entry name" value="RECOMBINATION PROTEIN 2"/>
    <property type="match status" value="1"/>
</dbReference>
<keyword evidence="4 6" id="KW-1133">Transmembrane helix</keyword>
<feature type="domain" description="ComEC/Rec2-related protein" evidence="7">
    <location>
        <begin position="239"/>
        <end position="504"/>
    </location>
</feature>
<proteinExistence type="predicted"/>
<evidence type="ECO:0000256" key="1">
    <source>
        <dbReference type="ARBA" id="ARBA00004651"/>
    </source>
</evidence>
<keyword evidence="10" id="KW-1185">Reference proteome</keyword>
<evidence type="ECO:0000256" key="3">
    <source>
        <dbReference type="ARBA" id="ARBA00022692"/>
    </source>
</evidence>
<evidence type="ECO:0000259" key="7">
    <source>
        <dbReference type="Pfam" id="PF03772"/>
    </source>
</evidence>
<evidence type="ECO:0000256" key="2">
    <source>
        <dbReference type="ARBA" id="ARBA00022475"/>
    </source>
</evidence>
<dbReference type="Pfam" id="PF13567">
    <property type="entry name" value="DUF4131"/>
    <property type="match status" value="1"/>
</dbReference>
<comment type="caution">
    <text evidence="9">The sequence shown here is derived from an EMBL/GenBank/DDBJ whole genome shotgun (WGS) entry which is preliminary data.</text>
</comment>
<dbReference type="Proteomes" id="UP001597205">
    <property type="component" value="Unassembled WGS sequence"/>
</dbReference>
<feature type="transmembrane region" description="Helical" evidence="6">
    <location>
        <begin position="394"/>
        <end position="414"/>
    </location>
</feature>
<organism evidence="9 10">
    <name type="scientific">Sphingobacterium daejeonense</name>
    <dbReference type="NCBI Taxonomy" id="371142"/>
    <lineage>
        <taxon>Bacteria</taxon>
        <taxon>Pseudomonadati</taxon>
        <taxon>Bacteroidota</taxon>
        <taxon>Sphingobacteriia</taxon>
        <taxon>Sphingobacteriales</taxon>
        <taxon>Sphingobacteriaceae</taxon>
        <taxon>Sphingobacterium</taxon>
    </lineage>
</organism>
<feature type="transmembrane region" description="Helical" evidence="6">
    <location>
        <begin position="293"/>
        <end position="314"/>
    </location>
</feature>
<feature type="transmembrane region" description="Helical" evidence="6">
    <location>
        <begin position="260"/>
        <end position="281"/>
    </location>
</feature>
<feature type="transmembrane region" description="Helical" evidence="6">
    <location>
        <begin position="363"/>
        <end position="382"/>
    </location>
</feature>
<evidence type="ECO:0000256" key="4">
    <source>
        <dbReference type="ARBA" id="ARBA00022989"/>
    </source>
</evidence>
<evidence type="ECO:0000259" key="8">
    <source>
        <dbReference type="Pfam" id="PF13567"/>
    </source>
</evidence>
<dbReference type="PANTHER" id="PTHR30619">
    <property type="entry name" value="DNA INTERNALIZATION/COMPETENCE PROTEIN COMEC/REC2"/>
    <property type="match status" value="1"/>
</dbReference>
<protein>
    <submittedName>
        <fullName evidence="9">ComEC/Rec2 family competence protein</fullName>
    </submittedName>
</protein>
<dbReference type="InterPro" id="IPR004477">
    <property type="entry name" value="ComEC_N"/>
</dbReference>
<sequence length="687" mass="79148">MLEIQKINLQQIPFLRIFLFYAFGIVIAFWMTWSEFLLLTSIAILFIVLCIYIGLIFFKIYNYRDYILFVTIFLLGVLGMANQLPIDIPDLENTRVYKAVVAEIPVRKGEILQTRVELIYTQEFRFLKSSNLRLQTTIWDKDLKITNLEKGDVIVFKGRIQNLPSAYNPKQFDYSSYLKRNGVFYQIFIPSKDFKILSKIPQDAYKFEANIFKIQNFLQSKFKRFISDYSAYQIASAVTFGYKADLSAEILEVFSNTGTIHVLSVSGFHVSLMFGLLTWVLKPMDRLPKGRSLRFLFVLLFIWLYALICGLVPAVLRATLMFSIFLIGYWKNKVLFSVSAVFSSAFLLLVYDPFMLFDIGFQLSYLAVLGILLFVPLLKKLYQCENKYLNNILTIVYVSLSAQLTTTTLAMFYFHQFPTYFLISNLILTIPSTLILYFGTFLVVPWTGFNEILGDIVKKLVLSTYDILNYIDSLPFSSIQGIPFSAALTILSYLIILLIFLSIRFQKKWIFMISLSLIMLTTSLVLNSRLINKSFKGLKVYNTKKELTFAIIDGGSVHLYSTYDSISHKALKFAVHPDLKRYTELSNVGFTNLSGNNKNQSLAIQKDLSLYVMNGNNDSVHNSKILFLRNNTYLPNEINSTLTILDGSNSWKHIHQSVSVLESKNRAYYVLKDNFAYVWKNNNHGKN</sequence>
<dbReference type="NCBIfam" id="TIGR00360">
    <property type="entry name" value="ComEC_N-term"/>
    <property type="match status" value="1"/>
</dbReference>
<feature type="domain" description="DUF4131" evidence="8">
    <location>
        <begin position="39"/>
        <end position="193"/>
    </location>
</feature>
<feature type="transmembrane region" description="Helical" evidence="6">
    <location>
        <begin position="65"/>
        <end position="84"/>
    </location>
</feature>
<keyword evidence="2" id="KW-1003">Cell membrane</keyword>
<dbReference type="InterPro" id="IPR052159">
    <property type="entry name" value="Competence_DNA_uptake"/>
</dbReference>
<accession>A0ABW3RKR4</accession>
<evidence type="ECO:0000313" key="9">
    <source>
        <dbReference type="EMBL" id="MFD1165818.1"/>
    </source>
</evidence>
<evidence type="ECO:0000256" key="6">
    <source>
        <dbReference type="SAM" id="Phobius"/>
    </source>
</evidence>